<reference evidence="9 10" key="1">
    <citation type="submission" date="2016-07" db="EMBL/GenBank/DDBJ databases">
        <title>Multiple horizontal gene transfer events from other fungi enriched the ability of initially mycotrophic Trichoderma (Ascomycota) to feed on dead plant biomass.</title>
        <authorList>
            <consortium name="DOE Joint Genome Institute"/>
            <person name="Aerts A."/>
            <person name="Atanasova L."/>
            <person name="Chenthamara K."/>
            <person name="Zhang J."/>
            <person name="Grujic M."/>
            <person name="Henrissat B."/>
            <person name="Kuo A."/>
            <person name="Salamov A."/>
            <person name="Lipzen A."/>
            <person name="Labutti K."/>
            <person name="Barry K."/>
            <person name="Miao Y."/>
            <person name="Rahimi M.J."/>
            <person name="Shen Q."/>
            <person name="Grigoriev I.V."/>
            <person name="Kubicek C.P."/>
            <person name="Druzhinina I.S."/>
        </authorList>
    </citation>
    <scope>NUCLEOTIDE SEQUENCE [LARGE SCALE GENOMIC DNA]</scope>
    <source>
        <strain evidence="9 10">ATCC 18648</strain>
    </source>
</reference>
<dbReference type="EMBL" id="KZ679132">
    <property type="protein sequence ID" value="PTB76057.1"/>
    <property type="molecule type" value="Genomic_DNA"/>
</dbReference>
<feature type="transmembrane region" description="Helical" evidence="7">
    <location>
        <begin position="99"/>
        <end position="120"/>
    </location>
</feature>
<evidence type="ECO:0000313" key="10">
    <source>
        <dbReference type="Proteomes" id="UP000240760"/>
    </source>
</evidence>
<feature type="transmembrane region" description="Helical" evidence="7">
    <location>
        <begin position="289"/>
        <end position="309"/>
    </location>
</feature>
<feature type="transmembrane region" description="Helical" evidence="7">
    <location>
        <begin position="460"/>
        <end position="483"/>
    </location>
</feature>
<keyword evidence="4 7" id="KW-0812">Transmembrane</keyword>
<evidence type="ECO:0000256" key="3">
    <source>
        <dbReference type="ARBA" id="ARBA00022679"/>
    </source>
</evidence>
<evidence type="ECO:0000256" key="7">
    <source>
        <dbReference type="SAM" id="Phobius"/>
    </source>
</evidence>
<proteinExistence type="inferred from homology"/>
<dbReference type="Pfam" id="PF13813">
    <property type="entry name" value="MBOAT_2"/>
    <property type="match status" value="1"/>
</dbReference>
<gene>
    <name evidence="9" type="ORF">M440DRAFT_312984</name>
</gene>
<dbReference type="Proteomes" id="UP000240760">
    <property type="component" value="Unassembled WGS sequence"/>
</dbReference>
<dbReference type="GO" id="GO:0006629">
    <property type="term" value="P:lipid metabolic process"/>
    <property type="evidence" value="ECO:0007669"/>
    <property type="project" value="InterPro"/>
</dbReference>
<dbReference type="InterPro" id="IPR032805">
    <property type="entry name" value="Wax_synthase_dom"/>
</dbReference>
<dbReference type="AlphaFoldDB" id="A0A2T4C3B4"/>
<comment type="similarity">
    <text evidence="2">Belongs to the wax synthase family.</text>
</comment>
<dbReference type="OrthoDB" id="2796277at2759"/>
<evidence type="ECO:0000313" key="9">
    <source>
        <dbReference type="EMBL" id="PTB76057.1"/>
    </source>
</evidence>
<feature type="domain" description="Wax synthase" evidence="8">
    <location>
        <begin position="379"/>
        <end position="464"/>
    </location>
</feature>
<feature type="transmembrane region" description="Helical" evidence="7">
    <location>
        <begin position="495"/>
        <end position="511"/>
    </location>
</feature>
<sequence length="566" mass="63419">MEPPDLDPVIAKTPLQGLSYAVRTAYADAFKLALASGAAKPLLLPWCLLGPFVVPALWLAVPHRRRTWFYRTRWLAMALVVWSNVYHLRYVSSANMACAYAAGLASTWGTILSLNLLVWTRPQFDAARVRRVRRGAVPMRGGGGDAGDKHGKGQLEDTTVGSAGVVGGREAANGNGNGCATGFRRRNIQAEMVEKKTSQQQEEFEYIWEPYPSAGSFLERLGWTTDLILSFRGAGWNWSVSSLPRPHIPLEISHGDKVDIVSIPKVSRSGYKHHHTTGEFVRDRLAKVVSLYLVLDFLSVYMVKDPYFILGPDHSGYPLPPHLRNLPPWMLLAYREIFCLAGVYSAIEAVFAVSDLAQYWLASRFYPSRAALFQFATTFGSFEQVLDRGLAGWWGGLWHQTFRMQFSAPATYLLRQGYLTRGTPLAAVVAALVSFAQSGVLHASGSLTSVPETRPWRAPAFFFLQMVGILLQGSTAWLLRGYVREMPRVVRRTGNSVFALLWLYFTAGLFMDDLSSTGLWNVEPVPVSLFRFLGFGFEGDHWWRWDRDHLPKVYIGETWWQSGIAL</sequence>
<dbReference type="PANTHER" id="PTHR31595">
    <property type="entry name" value="LONG-CHAIN-ALCOHOL O-FATTY-ACYLTRANSFERASE 3-RELATED"/>
    <property type="match status" value="1"/>
</dbReference>
<keyword evidence="3" id="KW-0808">Transferase</keyword>
<feature type="transmembrane region" description="Helical" evidence="7">
    <location>
        <begin position="43"/>
        <end position="61"/>
    </location>
</feature>
<dbReference type="InterPro" id="IPR044851">
    <property type="entry name" value="Wax_synthase"/>
</dbReference>
<evidence type="ECO:0000256" key="1">
    <source>
        <dbReference type="ARBA" id="ARBA00004141"/>
    </source>
</evidence>
<evidence type="ECO:0000259" key="8">
    <source>
        <dbReference type="Pfam" id="PF13813"/>
    </source>
</evidence>
<organism evidence="9 10">
    <name type="scientific">Trichoderma longibrachiatum ATCC 18648</name>
    <dbReference type="NCBI Taxonomy" id="983965"/>
    <lineage>
        <taxon>Eukaryota</taxon>
        <taxon>Fungi</taxon>
        <taxon>Dikarya</taxon>
        <taxon>Ascomycota</taxon>
        <taxon>Pezizomycotina</taxon>
        <taxon>Sordariomycetes</taxon>
        <taxon>Hypocreomycetidae</taxon>
        <taxon>Hypocreales</taxon>
        <taxon>Hypocreaceae</taxon>
        <taxon>Trichoderma</taxon>
    </lineage>
</organism>
<dbReference type="GO" id="GO:0008374">
    <property type="term" value="F:O-acyltransferase activity"/>
    <property type="evidence" value="ECO:0007669"/>
    <property type="project" value="InterPro"/>
</dbReference>
<dbReference type="STRING" id="983965.A0A2T4C3B4"/>
<evidence type="ECO:0000256" key="2">
    <source>
        <dbReference type="ARBA" id="ARBA00007282"/>
    </source>
</evidence>
<evidence type="ECO:0000256" key="4">
    <source>
        <dbReference type="ARBA" id="ARBA00022692"/>
    </source>
</evidence>
<name>A0A2T4C3B4_TRILO</name>
<accession>A0A2T4C3B4</accession>
<protein>
    <recommendedName>
        <fullName evidence="8">Wax synthase domain-containing protein</fullName>
    </recommendedName>
</protein>
<dbReference type="PANTHER" id="PTHR31595:SF67">
    <property type="entry name" value="WAX SYNTHASE DOMAIN-CONTAINING PROTEIN"/>
    <property type="match status" value="1"/>
</dbReference>
<keyword evidence="6 7" id="KW-0472">Membrane</keyword>
<comment type="subcellular location">
    <subcellularLocation>
        <location evidence="1">Membrane</location>
        <topology evidence="1">Multi-pass membrane protein</topology>
    </subcellularLocation>
</comment>
<evidence type="ECO:0000256" key="6">
    <source>
        <dbReference type="ARBA" id="ARBA00023136"/>
    </source>
</evidence>
<keyword evidence="5 7" id="KW-1133">Transmembrane helix</keyword>
<dbReference type="GO" id="GO:0016020">
    <property type="term" value="C:membrane"/>
    <property type="evidence" value="ECO:0007669"/>
    <property type="project" value="UniProtKB-SubCell"/>
</dbReference>
<feature type="transmembrane region" description="Helical" evidence="7">
    <location>
        <begin position="329"/>
        <end position="354"/>
    </location>
</feature>
<feature type="transmembrane region" description="Helical" evidence="7">
    <location>
        <begin position="422"/>
        <end position="440"/>
    </location>
</feature>
<keyword evidence="10" id="KW-1185">Reference proteome</keyword>
<evidence type="ECO:0000256" key="5">
    <source>
        <dbReference type="ARBA" id="ARBA00022989"/>
    </source>
</evidence>
<feature type="transmembrane region" description="Helical" evidence="7">
    <location>
        <begin position="68"/>
        <end position="87"/>
    </location>
</feature>